<dbReference type="RefSeq" id="WP_341673380.1">
    <property type="nucleotide sequence ID" value="NZ_JBBYHV010000001.1"/>
</dbReference>
<accession>A0ABU9IF80</accession>
<keyword evidence="4" id="KW-0675">Receptor</keyword>
<proteinExistence type="predicted"/>
<evidence type="ECO:0000256" key="2">
    <source>
        <dbReference type="SAM" id="Phobius"/>
    </source>
</evidence>
<feature type="region of interest" description="Disordered" evidence="1">
    <location>
        <begin position="190"/>
        <end position="234"/>
    </location>
</feature>
<name>A0ABU9IF80_9SPHN</name>
<dbReference type="Gene3D" id="3.40.50.10140">
    <property type="entry name" value="Toll/interleukin-1 receptor homology (TIR) domain"/>
    <property type="match status" value="1"/>
</dbReference>
<dbReference type="EMBL" id="JBBYHV010000001">
    <property type="protein sequence ID" value="MEL1250870.1"/>
    <property type="molecule type" value="Genomic_DNA"/>
</dbReference>
<keyword evidence="2" id="KW-0472">Membrane</keyword>
<sequence length="349" mass="37448">MQEDSAKEVRLFVSHHSSTYDTAMQVEELLARRGVTCWIAPRDVEPGEPFDKAISNAIHGSAAILLLFCEQSDRSRHVKRELILADTAARPIIPLRLEAINPGELAYHLADSQWIDWIDRREAVMDRVANQARQYAAVVPAIDGPIPQSHRPVAEAGGGKPKPWAWIAAALAALVAVVAVTWIVATQGGDEDTTELAAESAEEVTPEPDTVSGEPEELAEAEPGPTPTTAPTSAPIRQVTVAPQPSPTPTQAPAAAGPLQRVVDACRGAATDTEYLICADPTLGSRAREIGTLIGQVREALAGDETALRAFNSEQRAWFNAMKANCHDAACVTQRQTSRMAALRAILAR</sequence>
<evidence type="ECO:0000256" key="1">
    <source>
        <dbReference type="SAM" id="MobiDB-lite"/>
    </source>
</evidence>
<evidence type="ECO:0000259" key="3">
    <source>
        <dbReference type="PROSITE" id="PS50104"/>
    </source>
</evidence>
<dbReference type="Pfam" id="PF13676">
    <property type="entry name" value="TIR_2"/>
    <property type="match status" value="1"/>
</dbReference>
<feature type="domain" description="TIR" evidence="3">
    <location>
        <begin position="7"/>
        <end position="132"/>
    </location>
</feature>
<keyword evidence="2" id="KW-1133">Transmembrane helix</keyword>
<evidence type="ECO:0000313" key="5">
    <source>
        <dbReference type="Proteomes" id="UP001497045"/>
    </source>
</evidence>
<dbReference type="InterPro" id="IPR035897">
    <property type="entry name" value="Toll_tir_struct_dom_sf"/>
</dbReference>
<feature type="compositionally biased region" description="Acidic residues" evidence="1">
    <location>
        <begin position="190"/>
        <end position="206"/>
    </location>
</feature>
<dbReference type="PROSITE" id="PS50104">
    <property type="entry name" value="TIR"/>
    <property type="match status" value="1"/>
</dbReference>
<protein>
    <submittedName>
        <fullName evidence="4">Toll/interleukin-1 receptor domain-containing protein</fullName>
    </submittedName>
</protein>
<dbReference type="SUPFAM" id="SSF52200">
    <property type="entry name" value="Toll/Interleukin receptor TIR domain"/>
    <property type="match status" value="1"/>
</dbReference>
<reference evidence="4 5" key="1">
    <citation type="submission" date="2024-04" db="EMBL/GenBank/DDBJ databases">
        <title>Aurantiacibacter sp. DGU6 16S ribosomal RNA gene Genome sequencing and assembly.</title>
        <authorList>
            <person name="Park S."/>
        </authorList>
    </citation>
    <scope>NUCLEOTIDE SEQUENCE [LARGE SCALE GENOMIC DNA]</scope>
    <source>
        <strain evidence="4 5">DGU6</strain>
    </source>
</reference>
<feature type="transmembrane region" description="Helical" evidence="2">
    <location>
        <begin position="164"/>
        <end position="185"/>
    </location>
</feature>
<feature type="compositionally biased region" description="Low complexity" evidence="1">
    <location>
        <begin position="221"/>
        <end position="234"/>
    </location>
</feature>
<gene>
    <name evidence="4" type="ORF">AAEO60_09325</name>
</gene>
<organism evidence="4 5">
    <name type="scientific">Aurantiacibacter gilvus</name>
    <dbReference type="NCBI Taxonomy" id="3139141"/>
    <lineage>
        <taxon>Bacteria</taxon>
        <taxon>Pseudomonadati</taxon>
        <taxon>Pseudomonadota</taxon>
        <taxon>Alphaproteobacteria</taxon>
        <taxon>Sphingomonadales</taxon>
        <taxon>Erythrobacteraceae</taxon>
        <taxon>Aurantiacibacter</taxon>
    </lineage>
</organism>
<keyword evidence="2" id="KW-0812">Transmembrane</keyword>
<keyword evidence="5" id="KW-1185">Reference proteome</keyword>
<comment type="caution">
    <text evidence="4">The sequence shown here is derived from an EMBL/GenBank/DDBJ whole genome shotgun (WGS) entry which is preliminary data.</text>
</comment>
<dbReference type="Proteomes" id="UP001497045">
    <property type="component" value="Unassembled WGS sequence"/>
</dbReference>
<evidence type="ECO:0000313" key="4">
    <source>
        <dbReference type="EMBL" id="MEL1250870.1"/>
    </source>
</evidence>
<dbReference type="InterPro" id="IPR000157">
    <property type="entry name" value="TIR_dom"/>
</dbReference>